<sequence>MPATRSSSIPPRAVPFPTASPPHHKHHNHAKSPVYELSFSSSEGEGSKTAPTKKHIDKPRSRTMKPTHAAPPHIAEIIEISSDDDDDMPPKLVPQASAIAEYRREINKMRADTVKQKRDLEKMANEVKALREENEQLQALQKPTLGKISLDAAQLTDHLECEICTSKMWTPYILPDCGHTFCESCLQDWFSTTQAKYIAAHPEYNPNAILSHNSATYLVNLAQSVAHNPHTANHAHIGAIIDQLLPPHPQYTCPTCREPVRSRPTEVFALKAVVRTISAATGESTPKKPSTSRKGKTTATVVGPWDGFFPRKKT</sequence>
<dbReference type="InterPro" id="IPR001841">
    <property type="entry name" value="Znf_RING"/>
</dbReference>
<keyword evidence="9" id="KW-1185">Reference proteome</keyword>
<dbReference type="GO" id="GO:0006513">
    <property type="term" value="P:protein monoubiquitination"/>
    <property type="evidence" value="ECO:0007669"/>
    <property type="project" value="InterPro"/>
</dbReference>
<evidence type="ECO:0000256" key="1">
    <source>
        <dbReference type="ARBA" id="ARBA00022723"/>
    </source>
</evidence>
<dbReference type="PANTHER" id="PTHR14134:SF3">
    <property type="entry name" value="RING-CH-TYPE DOMAIN-CONTAINING PROTEIN"/>
    <property type="match status" value="1"/>
</dbReference>
<evidence type="ECO:0000259" key="7">
    <source>
        <dbReference type="PROSITE" id="PS50089"/>
    </source>
</evidence>
<dbReference type="PROSITE" id="PS00518">
    <property type="entry name" value="ZF_RING_1"/>
    <property type="match status" value="1"/>
</dbReference>
<keyword evidence="5" id="KW-0175">Coiled coil</keyword>
<dbReference type="GO" id="GO:0061630">
    <property type="term" value="F:ubiquitin protein ligase activity"/>
    <property type="evidence" value="ECO:0007669"/>
    <property type="project" value="InterPro"/>
</dbReference>
<dbReference type="EMBL" id="JANKHO010000014">
    <property type="protein sequence ID" value="KAJ3517650.1"/>
    <property type="molecule type" value="Genomic_DNA"/>
</dbReference>
<feature type="compositionally biased region" description="Basic residues" evidence="6">
    <location>
        <begin position="51"/>
        <end position="65"/>
    </location>
</feature>
<gene>
    <name evidence="8" type="ORF">NLJ89_g374</name>
</gene>
<dbReference type="SUPFAM" id="SSF57850">
    <property type="entry name" value="RING/U-box"/>
    <property type="match status" value="1"/>
</dbReference>
<proteinExistence type="predicted"/>
<evidence type="ECO:0000256" key="4">
    <source>
        <dbReference type="PROSITE-ProRule" id="PRU00175"/>
    </source>
</evidence>
<dbReference type="GO" id="GO:0008270">
    <property type="term" value="F:zinc ion binding"/>
    <property type="evidence" value="ECO:0007669"/>
    <property type="project" value="UniProtKB-KW"/>
</dbReference>
<dbReference type="OrthoDB" id="3219336at2759"/>
<evidence type="ECO:0000313" key="9">
    <source>
        <dbReference type="Proteomes" id="UP001148786"/>
    </source>
</evidence>
<dbReference type="SMART" id="SM00184">
    <property type="entry name" value="RING"/>
    <property type="match status" value="1"/>
</dbReference>
<evidence type="ECO:0000256" key="2">
    <source>
        <dbReference type="ARBA" id="ARBA00022771"/>
    </source>
</evidence>
<evidence type="ECO:0000256" key="6">
    <source>
        <dbReference type="SAM" id="MobiDB-lite"/>
    </source>
</evidence>
<dbReference type="PANTHER" id="PTHR14134">
    <property type="entry name" value="E3 UBIQUITIN-PROTEIN LIGASE RAD18"/>
    <property type="match status" value="1"/>
</dbReference>
<feature type="coiled-coil region" evidence="5">
    <location>
        <begin position="99"/>
        <end position="140"/>
    </location>
</feature>
<feature type="domain" description="RING-type" evidence="7">
    <location>
        <begin position="161"/>
        <end position="189"/>
    </location>
</feature>
<dbReference type="GO" id="GO:0003697">
    <property type="term" value="F:single-stranded DNA binding"/>
    <property type="evidence" value="ECO:0007669"/>
    <property type="project" value="InterPro"/>
</dbReference>
<dbReference type="Gene3D" id="3.30.40.10">
    <property type="entry name" value="Zinc/RING finger domain, C3HC4 (zinc finger)"/>
    <property type="match status" value="1"/>
</dbReference>
<dbReference type="PROSITE" id="PS50089">
    <property type="entry name" value="ZF_RING_2"/>
    <property type="match status" value="1"/>
</dbReference>
<evidence type="ECO:0000313" key="8">
    <source>
        <dbReference type="EMBL" id="KAJ3517650.1"/>
    </source>
</evidence>
<dbReference type="InterPro" id="IPR039577">
    <property type="entry name" value="Rad18"/>
</dbReference>
<organism evidence="8 9">
    <name type="scientific">Agrocybe chaxingu</name>
    <dbReference type="NCBI Taxonomy" id="84603"/>
    <lineage>
        <taxon>Eukaryota</taxon>
        <taxon>Fungi</taxon>
        <taxon>Dikarya</taxon>
        <taxon>Basidiomycota</taxon>
        <taxon>Agaricomycotina</taxon>
        <taxon>Agaricomycetes</taxon>
        <taxon>Agaricomycetidae</taxon>
        <taxon>Agaricales</taxon>
        <taxon>Agaricineae</taxon>
        <taxon>Strophariaceae</taxon>
        <taxon>Agrocybe</taxon>
    </lineage>
</organism>
<reference evidence="8" key="1">
    <citation type="submission" date="2022-07" db="EMBL/GenBank/DDBJ databases">
        <title>Genome Sequence of Agrocybe chaxingu.</title>
        <authorList>
            <person name="Buettner E."/>
        </authorList>
    </citation>
    <scope>NUCLEOTIDE SEQUENCE</scope>
    <source>
        <strain evidence="8">MP-N11</strain>
    </source>
</reference>
<comment type="caution">
    <text evidence="8">The sequence shown here is derived from an EMBL/GenBank/DDBJ whole genome shotgun (WGS) entry which is preliminary data.</text>
</comment>
<dbReference type="InterPro" id="IPR027370">
    <property type="entry name" value="Znf-RING_euk"/>
</dbReference>
<dbReference type="GO" id="GO:0006301">
    <property type="term" value="P:DNA damage tolerance"/>
    <property type="evidence" value="ECO:0007669"/>
    <property type="project" value="InterPro"/>
</dbReference>
<dbReference type="Proteomes" id="UP001148786">
    <property type="component" value="Unassembled WGS sequence"/>
</dbReference>
<keyword evidence="2 4" id="KW-0863">Zinc-finger</keyword>
<dbReference type="Pfam" id="PF13445">
    <property type="entry name" value="zf-RING_UBOX"/>
    <property type="match status" value="1"/>
</dbReference>
<keyword evidence="3" id="KW-0862">Zinc</keyword>
<accession>A0A9W8N2A2</accession>
<feature type="region of interest" description="Disordered" evidence="6">
    <location>
        <begin position="280"/>
        <end position="304"/>
    </location>
</feature>
<evidence type="ECO:0000256" key="3">
    <source>
        <dbReference type="ARBA" id="ARBA00022833"/>
    </source>
</evidence>
<feature type="compositionally biased region" description="Polar residues" evidence="6">
    <location>
        <begin position="280"/>
        <end position="289"/>
    </location>
</feature>
<protein>
    <recommendedName>
        <fullName evidence="7">RING-type domain-containing protein</fullName>
    </recommendedName>
</protein>
<dbReference type="InterPro" id="IPR013083">
    <property type="entry name" value="Znf_RING/FYVE/PHD"/>
</dbReference>
<dbReference type="AlphaFoldDB" id="A0A9W8N2A2"/>
<dbReference type="InterPro" id="IPR017907">
    <property type="entry name" value="Znf_RING_CS"/>
</dbReference>
<feature type="region of interest" description="Disordered" evidence="6">
    <location>
        <begin position="1"/>
        <end position="69"/>
    </location>
</feature>
<name>A0A9W8N2A2_9AGAR</name>
<keyword evidence="1" id="KW-0479">Metal-binding</keyword>
<evidence type="ECO:0000256" key="5">
    <source>
        <dbReference type="SAM" id="Coils"/>
    </source>
</evidence>